<proteinExistence type="predicted"/>
<reference evidence="1" key="1">
    <citation type="submission" date="2014-11" db="EMBL/GenBank/DDBJ databases">
        <authorList>
            <person name="Amaro Gonzalez C."/>
        </authorList>
    </citation>
    <scope>NUCLEOTIDE SEQUENCE</scope>
</reference>
<accession>A0A0E9QVM0</accession>
<organism evidence="1">
    <name type="scientific">Anguilla anguilla</name>
    <name type="common">European freshwater eel</name>
    <name type="synonym">Muraena anguilla</name>
    <dbReference type="NCBI Taxonomy" id="7936"/>
    <lineage>
        <taxon>Eukaryota</taxon>
        <taxon>Metazoa</taxon>
        <taxon>Chordata</taxon>
        <taxon>Craniata</taxon>
        <taxon>Vertebrata</taxon>
        <taxon>Euteleostomi</taxon>
        <taxon>Actinopterygii</taxon>
        <taxon>Neopterygii</taxon>
        <taxon>Teleostei</taxon>
        <taxon>Anguilliformes</taxon>
        <taxon>Anguillidae</taxon>
        <taxon>Anguilla</taxon>
    </lineage>
</organism>
<name>A0A0E9QVM0_ANGAN</name>
<sequence length="13" mass="1423">MILTLVLSFLCGI</sequence>
<reference evidence="1" key="2">
    <citation type="journal article" date="2015" name="Fish Shellfish Immunol.">
        <title>Early steps in the European eel (Anguilla anguilla)-Vibrio vulnificus interaction in the gills: Role of the RtxA13 toxin.</title>
        <authorList>
            <person name="Callol A."/>
            <person name="Pajuelo D."/>
            <person name="Ebbesson L."/>
            <person name="Teles M."/>
            <person name="MacKenzie S."/>
            <person name="Amaro C."/>
        </authorList>
    </citation>
    <scope>NUCLEOTIDE SEQUENCE</scope>
</reference>
<evidence type="ECO:0000313" key="1">
    <source>
        <dbReference type="EMBL" id="JAH20497.1"/>
    </source>
</evidence>
<dbReference type="EMBL" id="GBXM01088080">
    <property type="protein sequence ID" value="JAH20497.1"/>
    <property type="molecule type" value="Transcribed_RNA"/>
</dbReference>
<protein>
    <submittedName>
        <fullName evidence="1">Uncharacterized protein</fullName>
    </submittedName>
</protein>